<keyword evidence="2" id="KW-0677">Repeat</keyword>
<dbReference type="PROSITE" id="PS00636">
    <property type="entry name" value="DNAJ_1"/>
    <property type="match status" value="1"/>
</dbReference>
<evidence type="ECO:0008006" key="11">
    <source>
        <dbReference type="Google" id="ProtNLM"/>
    </source>
</evidence>
<dbReference type="Gene3D" id="2.10.230.10">
    <property type="entry name" value="Heat shock protein DnaJ, cysteine-rich domain"/>
    <property type="match status" value="1"/>
</dbReference>
<dbReference type="InterPro" id="IPR036410">
    <property type="entry name" value="HSP_DnaJ_Cys-rich_dom_sf"/>
</dbReference>
<dbReference type="CDD" id="cd10747">
    <property type="entry name" value="DnaJ_C"/>
    <property type="match status" value="1"/>
</dbReference>
<gene>
    <name evidence="9" type="ORF">CPB83DRAFT_847002</name>
</gene>
<feature type="domain" description="J" evidence="7">
    <location>
        <begin position="6"/>
        <end position="71"/>
    </location>
</feature>
<accession>A0A9P6JT12</accession>
<dbReference type="GO" id="GO:0008270">
    <property type="term" value="F:zinc ion binding"/>
    <property type="evidence" value="ECO:0007669"/>
    <property type="project" value="UniProtKB-KW"/>
</dbReference>
<dbReference type="PANTHER" id="PTHR43888">
    <property type="entry name" value="DNAJ-LIKE-2, ISOFORM A-RELATED"/>
    <property type="match status" value="1"/>
</dbReference>
<dbReference type="Gene3D" id="1.10.287.110">
    <property type="entry name" value="DnaJ domain"/>
    <property type="match status" value="1"/>
</dbReference>
<dbReference type="GO" id="GO:0005524">
    <property type="term" value="F:ATP binding"/>
    <property type="evidence" value="ECO:0007669"/>
    <property type="project" value="InterPro"/>
</dbReference>
<feature type="domain" description="CR-type" evidence="8">
    <location>
        <begin position="133"/>
        <end position="218"/>
    </location>
</feature>
<evidence type="ECO:0000256" key="3">
    <source>
        <dbReference type="ARBA" id="ARBA00022771"/>
    </source>
</evidence>
<keyword evidence="1 5" id="KW-0479">Metal-binding</keyword>
<feature type="region of interest" description="Disordered" evidence="6">
    <location>
        <begin position="366"/>
        <end position="413"/>
    </location>
</feature>
<evidence type="ECO:0000256" key="4">
    <source>
        <dbReference type="ARBA" id="ARBA00022833"/>
    </source>
</evidence>
<keyword evidence="10" id="KW-1185">Reference proteome</keyword>
<evidence type="ECO:0000256" key="1">
    <source>
        <dbReference type="ARBA" id="ARBA00022723"/>
    </source>
</evidence>
<dbReference type="GO" id="GO:0006457">
    <property type="term" value="P:protein folding"/>
    <property type="evidence" value="ECO:0007669"/>
    <property type="project" value="InterPro"/>
</dbReference>
<evidence type="ECO:0000256" key="5">
    <source>
        <dbReference type="PROSITE-ProRule" id="PRU00546"/>
    </source>
</evidence>
<dbReference type="SUPFAM" id="SSF46565">
    <property type="entry name" value="Chaperone J-domain"/>
    <property type="match status" value="1"/>
</dbReference>
<dbReference type="Pfam" id="PF01556">
    <property type="entry name" value="DnaJ_C"/>
    <property type="match status" value="1"/>
</dbReference>
<dbReference type="FunFam" id="2.10.230.10:FF:000001">
    <property type="entry name" value="DnaJ subfamily A member 2"/>
    <property type="match status" value="1"/>
</dbReference>
<evidence type="ECO:0000313" key="10">
    <source>
        <dbReference type="Proteomes" id="UP000807306"/>
    </source>
</evidence>
<dbReference type="Pfam" id="PF00684">
    <property type="entry name" value="DnaJ_CXXCXGXG"/>
    <property type="match status" value="1"/>
</dbReference>
<dbReference type="Proteomes" id="UP000807306">
    <property type="component" value="Unassembled WGS sequence"/>
</dbReference>
<dbReference type="InterPro" id="IPR044713">
    <property type="entry name" value="DNJA1/2-like"/>
</dbReference>
<feature type="zinc finger region" description="CR-type" evidence="5">
    <location>
        <begin position="133"/>
        <end position="218"/>
    </location>
</feature>
<name>A0A9P6JT12_9AGAR</name>
<dbReference type="InterPro" id="IPR012724">
    <property type="entry name" value="DnaJ"/>
</dbReference>
<dbReference type="CDD" id="cd06257">
    <property type="entry name" value="DnaJ"/>
    <property type="match status" value="1"/>
</dbReference>
<feature type="compositionally biased region" description="Acidic residues" evidence="6">
    <location>
        <begin position="373"/>
        <end position="407"/>
    </location>
</feature>
<dbReference type="GO" id="GO:0030544">
    <property type="term" value="F:Hsp70 protein binding"/>
    <property type="evidence" value="ECO:0007669"/>
    <property type="project" value="InterPro"/>
</dbReference>
<dbReference type="InterPro" id="IPR036869">
    <property type="entry name" value="J_dom_sf"/>
</dbReference>
<protein>
    <recommendedName>
        <fullName evidence="11">DnaJ-domain-containing protein</fullName>
    </recommendedName>
</protein>
<dbReference type="GO" id="GO:0009408">
    <property type="term" value="P:response to heat"/>
    <property type="evidence" value="ECO:0007669"/>
    <property type="project" value="InterPro"/>
</dbReference>
<dbReference type="InterPro" id="IPR008971">
    <property type="entry name" value="HSP40/DnaJ_pept-bd"/>
</dbReference>
<reference evidence="9" key="1">
    <citation type="submission" date="2020-11" db="EMBL/GenBank/DDBJ databases">
        <authorList>
            <consortium name="DOE Joint Genome Institute"/>
            <person name="Ahrendt S."/>
            <person name="Riley R."/>
            <person name="Andreopoulos W."/>
            <person name="Labutti K."/>
            <person name="Pangilinan J."/>
            <person name="Ruiz-Duenas F.J."/>
            <person name="Barrasa J.M."/>
            <person name="Sanchez-Garcia M."/>
            <person name="Camarero S."/>
            <person name="Miyauchi S."/>
            <person name="Serrano A."/>
            <person name="Linde D."/>
            <person name="Babiker R."/>
            <person name="Drula E."/>
            <person name="Ayuso-Fernandez I."/>
            <person name="Pacheco R."/>
            <person name="Padilla G."/>
            <person name="Ferreira P."/>
            <person name="Barriuso J."/>
            <person name="Kellner H."/>
            <person name="Castanera R."/>
            <person name="Alfaro M."/>
            <person name="Ramirez L."/>
            <person name="Pisabarro A.G."/>
            <person name="Kuo A."/>
            <person name="Tritt A."/>
            <person name="Lipzen A."/>
            <person name="He G."/>
            <person name="Yan M."/>
            <person name="Ng V."/>
            <person name="Cullen D."/>
            <person name="Martin F."/>
            <person name="Rosso M.-N."/>
            <person name="Henrissat B."/>
            <person name="Hibbett D."/>
            <person name="Martinez A.T."/>
            <person name="Grigoriev I.V."/>
        </authorList>
    </citation>
    <scope>NUCLEOTIDE SEQUENCE</scope>
    <source>
        <strain evidence="9">CBS 506.95</strain>
    </source>
</reference>
<proteinExistence type="inferred from homology"/>
<comment type="caution">
    <text evidence="9">The sequence shown here is derived from an EMBL/GenBank/DDBJ whole genome shotgun (WGS) entry which is preliminary data.</text>
</comment>
<dbReference type="InterPro" id="IPR018253">
    <property type="entry name" value="DnaJ_domain_CS"/>
</dbReference>
<dbReference type="GO" id="GO:0051082">
    <property type="term" value="F:unfolded protein binding"/>
    <property type="evidence" value="ECO:0007669"/>
    <property type="project" value="InterPro"/>
</dbReference>
<keyword evidence="4 5" id="KW-0862">Zinc</keyword>
<dbReference type="FunFam" id="2.60.260.20:FF:000003">
    <property type="entry name" value="DnaJ subfamily A member 2"/>
    <property type="match status" value="1"/>
</dbReference>
<dbReference type="InterPro" id="IPR001305">
    <property type="entry name" value="HSP_DnaJ_Cys-rich_dom"/>
</dbReference>
<evidence type="ECO:0000313" key="9">
    <source>
        <dbReference type="EMBL" id="KAF9532577.1"/>
    </source>
</evidence>
<dbReference type="EMBL" id="MU157831">
    <property type="protein sequence ID" value="KAF9532577.1"/>
    <property type="molecule type" value="Genomic_DNA"/>
</dbReference>
<dbReference type="SMART" id="SM00271">
    <property type="entry name" value="DnaJ"/>
    <property type="match status" value="1"/>
</dbReference>
<dbReference type="FunFam" id="1.10.287.110:FF:000041">
    <property type="entry name" value="Chaperone protein DNAj, putative"/>
    <property type="match status" value="1"/>
</dbReference>
<dbReference type="Pfam" id="PF00226">
    <property type="entry name" value="DnaJ"/>
    <property type="match status" value="1"/>
</dbReference>
<feature type="region of interest" description="Disordered" evidence="6">
    <location>
        <begin position="1"/>
        <end position="44"/>
    </location>
</feature>
<dbReference type="InterPro" id="IPR002939">
    <property type="entry name" value="DnaJ_C"/>
</dbReference>
<sequence>MPAETELYELLGVSPNASDDDIKKAYKRKAKEHHPDKNINDPEAGQKFQEIAAAYEILSDPNTRTVYDQSGMDGLTGGGRGSGGMDAEDIFAHFFGGGGGNPMFGFDFGPSSRRGKDDSVITYDVTLEDLYNGKSVKMNMEKDVICGLCKGSGAKGNAKPKQCSTCDGKGWTPTKSRVAPGTFATSRGQCPDCKGEGQRLKEKERCKKCKGDKVVKEKTRQEIFIEKGMTDRQRIVLAGAGDQQPDIPPGDVIFVLKAAPHASFERNGNDLLSRVTLTLSEALLGFSRIILTHLDGRGVKFTSKPGKIIKPGDTIILKNEGMPIHKRPDEKGSLFVLFDVEMPTTDWWKTIDSQALEALLPPKRVDVDPQPEIVDEPDYEETDILEFGEDEDDWADDDDDDDHEGEEPECRPQ</sequence>
<dbReference type="SUPFAM" id="SSF57938">
    <property type="entry name" value="DnaJ/Hsp40 cysteine-rich domain"/>
    <property type="match status" value="1"/>
</dbReference>
<dbReference type="SUPFAM" id="SSF49493">
    <property type="entry name" value="HSP40/DnaJ peptide-binding domain"/>
    <property type="match status" value="2"/>
</dbReference>
<dbReference type="InterPro" id="IPR001623">
    <property type="entry name" value="DnaJ_domain"/>
</dbReference>
<dbReference type="OrthoDB" id="550424at2759"/>
<dbReference type="HAMAP" id="MF_01152">
    <property type="entry name" value="DnaJ"/>
    <property type="match status" value="1"/>
</dbReference>
<evidence type="ECO:0000256" key="6">
    <source>
        <dbReference type="SAM" id="MobiDB-lite"/>
    </source>
</evidence>
<dbReference type="PROSITE" id="PS51188">
    <property type="entry name" value="ZF_CR"/>
    <property type="match status" value="1"/>
</dbReference>
<dbReference type="PROSITE" id="PS50076">
    <property type="entry name" value="DNAJ_2"/>
    <property type="match status" value="1"/>
</dbReference>
<keyword evidence="3 5" id="KW-0863">Zinc-finger</keyword>
<dbReference type="CDD" id="cd10719">
    <property type="entry name" value="DnaJ_zf"/>
    <property type="match status" value="1"/>
</dbReference>
<dbReference type="PRINTS" id="PR00625">
    <property type="entry name" value="JDOMAIN"/>
</dbReference>
<evidence type="ECO:0000259" key="7">
    <source>
        <dbReference type="PROSITE" id="PS50076"/>
    </source>
</evidence>
<evidence type="ECO:0000256" key="2">
    <source>
        <dbReference type="ARBA" id="ARBA00022737"/>
    </source>
</evidence>
<evidence type="ECO:0000259" key="8">
    <source>
        <dbReference type="PROSITE" id="PS51188"/>
    </source>
</evidence>
<dbReference type="Gene3D" id="2.60.260.20">
    <property type="entry name" value="Urease metallochaperone UreE, N-terminal domain"/>
    <property type="match status" value="2"/>
</dbReference>
<dbReference type="AlphaFoldDB" id="A0A9P6JT12"/>
<organism evidence="9 10">
    <name type="scientific">Crepidotus variabilis</name>
    <dbReference type="NCBI Taxonomy" id="179855"/>
    <lineage>
        <taxon>Eukaryota</taxon>
        <taxon>Fungi</taxon>
        <taxon>Dikarya</taxon>
        <taxon>Basidiomycota</taxon>
        <taxon>Agaricomycotina</taxon>
        <taxon>Agaricomycetes</taxon>
        <taxon>Agaricomycetidae</taxon>
        <taxon>Agaricales</taxon>
        <taxon>Agaricineae</taxon>
        <taxon>Crepidotaceae</taxon>
        <taxon>Crepidotus</taxon>
    </lineage>
</organism>